<dbReference type="InterPro" id="IPR005878">
    <property type="entry name" value="Ribosom_uL1_bac-type"/>
</dbReference>
<keyword evidence="9" id="KW-0820">tRNA-binding</keyword>
<dbReference type="InterPro" id="IPR028364">
    <property type="entry name" value="Ribosomal_uL1/biogenesis"/>
</dbReference>
<keyword evidence="3 9" id="KW-0699">rRNA-binding</keyword>
<evidence type="ECO:0000313" key="12">
    <source>
        <dbReference type="Proteomes" id="UP000473699"/>
    </source>
</evidence>
<dbReference type="CDD" id="cd00403">
    <property type="entry name" value="Ribosomal_L1"/>
    <property type="match status" value="1"/>
</dbReference>
<gene>
    <name evidence="9" type="primary">rplA</name>
    <name evidence="11" type="ORF">FYJ74_11070</name>
</gene>
<dbReference type="InterPro" id="IPR016095">
    <property type="entry name" value="Ribosomal_uL1_3-a/b-sand"/>
</dbReference>
<proteinExistence type="inferred from homology"/>
<dbReference type="HAMAP" id="MF_01318_B">
    <property type="entry name" value="Ribosomal_uL1_B"/>
    <property type="match status" value="1"/>
</dbReference>
<dbReference type="PIRSF" id="PIRSF002155">
    <property type="entry name" value="Ribosomal_L1"/>
    <property type="match status" value="1"/>
</dbReference>
<keyword evidence="2 9" id="KW-0678">Repressor</keyword>
<evidence type="ECO:0000256" key="3">
    <source>
        <dbReference type="ARBA" id="ARBA00022730"/>
    </source>
</evidence>
<evidence type="ECO:0000256" key="1">
    <source>
        <dbReference type="ARBA" id="ARBA00010531"/>
    </source>
</evidence>
<dbReference type="Gene3D" id="3.40.50.790">
    <property type="match status" value="1"/>
</dbReference>
<dbReference type="InterPro" id="IPR023673">
    <property type="entry name" value="Ribosomal_uL1_CS"/>
</dbReference>
<dbReference type="PANTHER" id="PTHR36427:SF3">
    <property type="entry name" value="LARGE RIBOSOMAL SUBUNIT PROTEIN UL1M"/>
    <property type="match status" value="1"/>
</dbReference>
<accession>A0A6L5YE63</accession>
<dbReference type="AlphaFoldDB" id="A0A6L5YE63"/>
<dbReference type="PROSITE" id="PS01199">
    <property type="entry name" value="RIBOSOMAL_L1"/>
    <property type="match status" value="1"/>
</dbReference>
<dbReference type="GO" id="GO:0006417">
    <property type="term" value="P:regulation of translation"/>
    <property type="evidence" value="ECO:0007669"/>
    <property type="project" value="UniProtKB-KW"/>
</dbReference>
<comment type="function">
    <text evidence="9">Binds directly to 23S rRNA. The L1 stalk is quite mobile in the ribosome, and is involved in E site tRNA release.</text>
</comment>
<dbReference type="GO" id="GO:0015934">
    <property type="term" value="C:large ribosomal subunit"/>
    <property type="evidence" value="ECO:0007669"/>
    <property type="project" value="InterPro"/>
</dbReference>
<dbReference type="GO" id="GO:0019843">
    <property type="term" value="F:rRNA binding"/>
    <property type="evidence" value="ECO:0007669"/>
    <property type="project" value="UniProtKB-UniRule"/>
</dbReference>
<dbReference type="Proteomes" id="UP000473699">
    <property type="component" value="Unassembled WGS sequence"/>
</dbReference>
<comment type="similarity">
    <text evidence="1 9 10">Belongs to the universal ribosomal protein uL1 family.</text>
</comment>
<dbReference type="GO" id="GO:0000049">
    <property type="term" value="F:tRNA binding"/>
    <property type="evidence" value="ECO:0007669"/>
    <property type="project" value="UniProtKB-KW"/>
</dbReference>
<dbReference type="PANTHER" id="PTHR36427">
    <property type="entry name" value="54S RIBOSOMAL PROTEIN L1, MITOCHONDRIAL"/>
    <property type="match status" value="1"/>
</dbReference>
<dbReference type="EMBL" id="VUNH01000013">
    <property type="protein sequence ID" value="MST56561.1"/>
    <property type="molecule type" value="Genomic_DNA"/>
</dbReference>
<dbReference type="NCBIfam" id="TIGR01169">
    <property type="entry name" value="rplA_bact"/>
    <property type="match status" value="1"/>
</dbReference>
<evidence type="ECO:0000256" key="6">
    <source>
        <dbReference type="ARBA" id="ARBA00022980"/>
    </source>
</evidence>
<keyword evidence="12" id="KW-1185">Reference proteome</keyword>
<dbReference type="RefSeq" id="WP_154529631.1">
    <property type="nucleotide sequence ID" value="NZ_VUNH01000013.1"/>
</dbReference>
<evidence type="ECO:0000256" key="9">
    <source>
        <dbReference type="HAMAP-Rule" id="MF_01318"/>
    </source>
</evidence>
<evidence type="ECO:0000256" key="5">
    <source>
        <dbReference type="ARBA" id="ARBA00022884"/>
    </source>
</evidence>
<sequence length="238" mass="25395">MAKIGKRRAELLKKLEPLKAYGLEEGIELALSAANAKFDESVEIHVRLNVDPRQADQQVRSTVGLPHGTGRTKRVVVLTSTDKNVEAQEAGADYVGSTDLVDKIKGGWMDFEAVVATPEMMKFIGPLGKVLGPRGLMPSAKAGTVTANVGSTVKEIKAGRVEYRVDKFGILHNAIGKASFGKDKILGNIKAYYAAVLKSRPVAVKGAYVKSLTLSTSMGLGVRIDTADAEKICLVAAE</sequence>
<dbReference type="InterPro" id="IPR023674">
    <property type="entry name" value="Ribosomal_uL1-like"/>
</dbReference>
<dbReference type="Gene3D" id="3.30.190.20">
    <property type="match status" value="1"/>
</dbReference>
<protein>
    <recommendedName>
        <fullName evidence="8 9">Large ribosomal subunit protein uL1</fullName>
    </recommendedName>
</protein>
<comment type="subunit">
    <text evidence="9">Part of the 50S ribosomal subunit.</text>
</comment>
<dbReference type="SUPFAM" id="SSF56808">
    <property type="entry name" value="Ribosomal protein L1"/>
    <property type="match status" value="1"/>
</dbReference>
<keyword evidence="4 9" id="KW-0810">Translation regulation</keyword>
<evidence type="ECO:0000313" key="11">
    <source>
        <dbReference type="EMBL" id="MST56561.1"/>
    </source>
</evidence>
<organism evidence="11 12">
    <name type="scientific">Pyramidobacter porci</name>
    <dbReference type="NCBI Taxonomy" id="2605789"/>
    <lineage>
        <taxon>Bacteria</taxon>
        <taxon>Thermotogati</taxon>
        <taxon>Synergistota</taxon>
        <taxon>Synergistia</taxon>
        <taxon>Synergistales</taxon>
        <taxon>Dethiosulfovibrionaceae</taxon>
        <taxon>Pyramidobacter</taxon>
    </lineage>
</organism>
<dbReference type="GO" id="GO:0003735">
    <property type="term" value="F:structural constituent of ribosome"/>
    <property type="evidence" value="ECO:0007669"/>
    <property type="project" value="InterPro"/>
</dbReference>
<comment type="function">
    <text evidence="9">Protein L1 is also a translational repressor protein, it controls the translation of the L11 operon by binding to its mRNA.</text>
</comment>
<keyword evidence="6 9" id="KW-0689">Ribosomal protein</keyword>
<keyword evidence="7 9" id="KW-0687">Ribonucleoprotein</keyword>
<evidence type="ECO:0000256" key="10">
    <source>
        <dbReference type="RuleBase" id="RU000659"/>
    </source>
</evidence>
<evidence type="ECO:0000256" key="2">
    <source>
        <dbReference type="ARBA" id="ARBA00022491"/>
    </source>
</evidence>
<dbReference type="FunFam" id="3.40.50.790:FF:000001">
    <property type="entry name" value="50S ribosomal protein L1"/>
    <property type="match status" value="1"/>
</dbReference>
<name>A0A6L5YE63_9BACT</name>
<keyword evidence="5 9" id="KW-0694">RNA-binding</keyword>
<reference evidence="11 12" key="1">
    <citation type="submission" date="2019-08" db="EMBL/GenBank/DDBJ databases">
        <title>In-depth cultivation of the pig gut microbiome towards novel bacterial diversity and tailored functional studies.</title>
        <authorList>
            <person name="Wylensek D."/>
            <person name="Hitch T.C.A."/>
            <person name="Clavel T."/>
        </authorList>
    </citation>
    <scope>NUCLEOTIDE SEQUENCE [LARGE SCALE GENOMIC DNA]</scope>
    <source>
        <strain evidence="11 12">SM-530-WT-4B</strain>
    </source>
</reference>
<dbReference type="Pfam" id="PF00687">
    <property type="entry name" value="Ribosomal_L1"/>
    <property type="match status" value="1"/>
</dbReference>
<comment type="caution">
    <text evidence="11">The sequence shown here is derived from an EMBL/GenBank/DDBJ whole genome shotgun (WGS) entry which is preliminary data.</text>
</comment>
<dbReference type="InterPro" id="IPR002143">
    <property type="entry name" value="Ribosomal_uL1"/>
</dbReference>
<evidence type="ECO:0000256" key="8">
    <source>
        <dbReference type="ARBA" id="ARBA00035241"/>
    </source>
</evidence>
<evidence type="ECO:0000256" key="7">
    <source>
        <dbReference type="ARBA" id="ARBA00023274"/>
    </source>
</evidence>
<evidence type="ECO:0000256" key="4">
    <source>
        <dbReference type="ARBA" id="ARBA00022845"/>
    </source>
</evidence>
<dbReference type="GO" id="GO:0006412">
    <property type="term" value="P:translation"/>
    <property type="evidence" value="ECO:0007669"/>
    <property type="project" value="UniProtKB-UniRule"/>
</dbReference>